<accession>A0A9W9TB09</accession>
<comment type="caution">
    <text evidence="1">The sequence shown here is derived from an EMBL/GenBank/DDBJ whole genome shotgun (WGS) entry which is preliminary data.</text>
</comment>
<reference evidence="1" key="1">
    <citation type="submission" date="2022-11" db="EMBL/GenBank/DDBJ databases">
        <authorList>
            <person name="Petersen C."/>
        </authorList>
    </citation>
    <scope>NUCLEOTIDE SEQUENCE</scope>
    <source>
        <strain evidence="1">IBT 19713</strain>
    </source>
</reference>
<proteinExistence type="predicted"/>
<evidence type="ECO:0000313" key="1">
    <source>
        <dbReference type="EMBL" id="KAJ5215030.1"/>
    </source>
</evidence>
<dbReference type="RefSeq" id="XP_058325527.1">
    <property type="nucleotide sequence ID" value="XM_058480004.1"/>
</dbReference>
<dbReference type="Proteomes" id="UP001150941">
    <property type="component" value="Unassembled WGS sequence"/>
</dbReference>
<evidence type="ECO:0000313" key="2">
    <source>
        <dbReference type="Proteomes" id="UP001150941"/>
    </source>
</evidence>
<dbReference type="OrthoDB" id="5139510at2759"/>
<sequence length="449" mass="51224">MNIPDEILVAILDFATLNKNRPCPDACHQKRDYESARTLTLVSKRFRRIATPLMFEEIRFESHRPSMRFMVPPSRAVQKLHQLLQANPSLRPLCHTLRAEIDDTAHVVEEDFQIINDFISWFSNLRDLTLVGGFYSSTSDVVRDNALALVGRTRELTKVKNLHVEGSMWYYETGGITLAEAANHINVSSLKGLEITAAGLSDPSTISDMLTPDKIRSAPFTSLKLKGCKDYPEAIAAMIHWPRELVHFAINTSGSFVSDMSLVQIGRCLAVHKETLKNIYIDLLGFPHGLSFRACDFPYLETLRLSRTQICEDPRNRNFEWKPEYADLLLGPQLHTFGLVFGVMGHSLINNWGSMEEEWIRQLAKAASERGSALRAIEINFSPVNPYPNLKQGVYSEWEYVYPWDRMDQLGAEILQYGVTLRYTPPPWTKEEWLNKTLWHGSLCACEDM</sequence>
<organism evidence="1 2">
    <name type="scientific">Penicillium chermesinum</name>
    <dbReference type="NCBI Taxonomy" id="63820"/>
    <lineage>
        <taxon>Eukaryota</taxon>
        <taxon>Fungi</taxon>
        <taxon>Dikarya</taxon>
        <taxon>Ascomycota</taxon>
        <taxon>Pezizomycotina</taxon>
        <taxon>Eurotiomycetes</taxon>
        <taxon>Eurotiomycetidae</taxon>
        <taxon>Eurotiales</taxon>
        <taxon>Aspergillaceae</taxon>
        <taxon>Penicillium</taxon>
    </lineage>
</organism>
<protein>
    <submittedName>
        <fullName evidence="1">F-box domain protein</fullName>
    </submittedName>
</protein>
<dbReference type="EMBL" id="JAPQKS010000009">
    <property type="protein sequence ID" value="KAJ5215030.1"/>
    <property type="molecule type" value="Genomic_DNA"/>
</dbReference>
<name>A0A9W9TB09_9EURO</name>
<keyword evidence="2" id="KW-1185">Reference proteome</keyword>
<reference evidence="1" key="2">
    <citation type="journal article" date="2023" name="IMA Fungus">
        <title>Comparative genomic study of the Penicillium genus elucidates a diverse pangenome and 15 lateral gene transfer events.</title>
        <authorList>
            <person name="Petersen C."/>
            <person name="Sorensen T."/>
            <person name="Nielsen M.R."/>
            <person name="Sondergaard T.E."/>
            <person name="Sorensen J.L."/>
            <person name="Fitzpatrick D.A."/>
            <person name="Frisvad J.C."/>
            <person name="Nielsen K.L."/>
        </authorList>
    </citation>
    <scope>NUCLEOTIDE SEQUENCE</scope>
    <source>
        <strain evidence="1">IBT 19713</strain>
    </source>
</reference>
<dbReference type="AlphaFoldDB" id="A0A9W9TB09"/>
<dbReference type="GeneID" id="83207308"/>
<gene>
    <name evidence="1" type="ORF">N7468_010709</name>
</gene>